<proteinExistence type="predicted"/>
<reference evidence="4" key="1">
    <citation type="submission" date="2014-03" db="EMBL/GenBank/DDBJ databases">
        <title>The Genome Sequence of Puccinia striiformis f. sp. tritici PST-78.</title>
        <authorList>
            <consortium name="The Broad Institute Genome Sequencing Platform"/>
            <person name="Cuomo C."/>
            <person name="Hulbert S."/>
            <person name="Chen X."/>
            <person name="Walker B."/>
            <person name="Young S.K."/>
            <person name="Zeng Q."/>
            <person name="Gargeya S."/>
            <person name="Fitzgerald M."/>
            <person name="Haas B."/>
            <person name="Abouelleil A."/>
            <person name="Alvarado L."/>
            <person name="Arachchi H.M."/>
            <person name="Berlin A.M."/>
            <person name="Chapman S.B."/>
            <person name="Goldberg J."/>
            <person name="Griggs A."/>
            <person name="Gujja S."/>
            <person name="Hansen M."/>
            <person name="Howarth C."/>
            <person name="Imamovic A."/>
            <person name="Larimer J."/>
            <person name="McCowan C."/>
            <person name="Montmayeur A."/>
            <person name="Murphy C."/>
            <person name="Neiman D."/>
            <person name="Pearson M."/>
            <person name="Priest M."/>
            <person name="Roberts A."/>
            <person name="Saif S."/>
            <person name="Shea T."/>
            <person name="Sisk P."/>
            <person name="Sykes S."/>
            <person name="Wortman J."/>
            <person name="Nusbaum C."/>
            <person name="Birren B."/>
        </authorList>
    </citation>
    <scope>NUCLEOTIDE SEQUENCE [LARGE SCALE GENOMIC DNA]</scope>
    <source>
        <strain evidence="4">race PST-78</strain>
    </source>
</reference>
<dbReference type="AlphaFoldDB" id="A0A0L0VCU1"/>
<sequence length="335" mass="38655">MPRSILHTSCLALYVIAAIHVATRPTICYGASLAKRAIERETDRILPVIRSCPNQSEAAPSKKPVSFCGVEERSEHNAGLKTAQEESKKDDPQSSLLTLKPEDTLDTISLEAYAALVPELFVCQFGSKGTISELLKYLRNPPFSLAGDKWIQRIDNTRIWLYSKGIEMNNGFKTWDRVPEMYQQVKSDFDTIKAREVLKTISLERYLELAHVVLGSSQYWHNELNHYLIKKINLEDWAKERVNKLAYWTIMFLKTYEIKPKNYDLESGSHEHLVQNLLKDLMKVFDKKTFPSKDRNKPGREQVRFSGVEEHNEHNTSLKEAQVKREKDEKKMIAN</sequence>
<name>A0A0L0VCU1_9BASI</name>
<keyword evidence="4" id="KW-1185">Reference proteome</keyword>
<dbReference type="Proteomes" id="UP000054564">
    <property type="component" value="Unassembled WGS sequence"/>
</dbReference>
<evidence type="ECO:0000256" key="2">
    <source>
        <dbReference type="SAM" id="SignalP"/>
    </source>
</evidence>
<feature type="chain" id="PRO_5005549780" evidence="2">
    <location>
        <begin position="18"/>
        <end position="335"/>
    </location>
</feature>
<accession>A0A0L0VCU1</accession>
<evidence type="ECO:0000313" key="4">
    <source>
        <dbReference type="Proteomes" id="UP000054564"/>
    </source>
</evidence>
<gene>
    <name evidence="3" type="ORF">PSTG_09747</name>
</gene>
<feature type="signal peptide" evidence="2">
    <location>
        <begin position="1"/>
        <end position="17"/>
    </location>
</feature>
<feature type="region of interest" description="Disordered" evidence="1">
    <location>
        <begin position="289"/>
        <end position="335"/>
    </location>
</feature>
<comment type="caution">
    <text evidence="3">The sequence shown here is derived from an EMBL/GenBank/DDBJ whole genome shotgun (WGS) entry which is preliminary data.</text>
</comment>
<protein>
    <submittedName>
        <fullName evidence="3">Uncharacterized protein</fullName>
    </submittedName>
</protein>
<dbReference type="EMBL" id="AJIL01000074">
    <property type="protein sequence ID" value="KNE97011.1"/>
    <property type="molecule type" value="Genomic_DNA"/>
</dbReference>
<keyword evidence="2" id="KW-0732">Signal</keyword>
<evidence type="ECO:0000313" key="3">
    <source>
        <dbReference type="EMBL" id="KNE97011.1"/>
    </source>
</evidence>
<organism evidence="3 4">
    <name type="scientific">Puccinia striiformis f. sp. tritici PST-78</name>
    <dbReference type="NCBI Taxonomy" id="1165861"/>
    <lineage>
        <taxon>Eukaryota</taxon>
        <taxon>Fungi</taxon>
        <taxon>Dikarya</taxon>
        <taxon>Basidiomycota</taxon>
        <taxon>Pucciniomycotina</taxon>
        <taxon>Pucciniomycetes</taxon>
        <taxon>Pucciniales</taxon>
        <taxon>Pucciniaceae</taxon>
        <taxon>Puccinia</taxon>
    </lineage>
</organism>
<evidence type="ECO:0000256" key="1">
    <source>
        <dbReference type="SAM" id="MobiDB-lite"/>
    </source>
</evidence>